<evidence type="ECO:0000256" key="1">
    <source>
        <dbReference type="SAM" id="MobiDB-lite"/>
    </source>
</evidence>
<feature type="compositionally biased region" description="Low complexity" evidence="1">
    <location>
        <begin position="104"/>
        <end position="116"/>
    </location>
</feature>
<sequence>MAGEPTAVQQAPAWANAETGFLDSGWSSDTDADEPKGRRGRRKGGRGGGGGDDDVLAAPVGGGKGRVALLSVAAVAVVLGGTVAGVKFMSSSGEAAKCQGTSCAAVQAPSSQQAPDPSEEPVEEESEAAPEEEPTEEEKTEPSVTPTPTASYSVRTPRRTTSATPTPTRTKVKASAKPTKEPTDEPLAEEEVTESPSPEASTIDDSDTGVPPTVIPDPTGTLESGPSGGSVNVQQKITQRLTTYKADLQLSNTSQQELASPTISVPVDGKVMDVDGAEWTQDGDLLILDLSESLAAGGSVDVSFTATGQGSKAQNCGLVSGECAVS</sequence>
<feature type="region of interest" description="Disordered" evidence="1">
    <location>
        <begin position="1"/>
        <end position="61"/>
    </location>
</feature>
<protein>
    <submittedName>
        <fullName evidence="2">Uncharacterized protein</fullName>
    </submittedName>
</protein>
<dbReference type="SUPFAM" id="SSF49384">
    <property type="entry name" value="Carbohydrate-binding domain"/>
    <property type="match status" value="1"/>
</dbReference>
<gene>
    <name evidence="2" type="ORF">SAMN05444920_108221</name>
</gene>
<dbReference type="AlphaFoldDB" id="A0A1H6E9H3"/>
<proteinExistence type="predicted"/>
<feature type="compositionally biased region" description="Acidic residues" evidence="1">
    <location>
        <begin position="184"/>
        <end position="193"/>
    </location>
</feature>
<feature type="compositionally biased region" description="Low complexity" evidence="1">
    <location>
        <begin position="159"/>
        <end position="169"/>
    </location>
</feature>
<reference evidence="2 3" key="1">
    <citation type="submission" date="2016-10" db="EMBL/GenBank/DDBJ databases">
        <authorList>
            <person name="de Groot N.N."/>
        </authorList>
    </citation>
    <scope>NUCLEOTIDE SEQUENCE [LARGE SCALE GENOMIC DNA]</scope>
    <source>
        <strain evidence="2 3">CGMCC 4.7037</strain>
    </source>
</reference>
<evidence type="ECO:0000313" key="3">
    <source>
        <dbReference type="Proteomes" id="UP000236732"/>
    </source>
</evidence>
<dbReference type="EMBL" id="FNVT01000008">
    <property type="protein sequence ID" value="SEG93901.1"/>
    <property type="molecule type" value="Genomic_DNA"/>
</dbReference>
<name>A0A1H6E9H3_9ACTN</name>
<evidence type="ECO:0000313" key="2">
    <source>
        <dbReference type="EMBL" id="SEG93901.1"/>
    </source>
</evidence>
<dbReference type="InterPro" id="IPR012291">
    <property type="entry name" value="CBM2_carb-bd_dom_sf"/>
</dbReference>
<dbReference type="GO" id="GO:0004553">
    <property type="term" value="F:hydrolase activity, hydrolyzing O-glycosyl compounds"/>
    <property type="evidence" value="ECO:0007669"/>
    <property type="project" value="InterPro"/>
</dbReference>
<organism evidence="2 3">
    <name type="scientific">Nonomuraea solani</name>
    <dbReference type="NCBI Taxonomy" id="1144553"/>
    <lineage>
        <taxon>Bacteria</taxon>
        <taxon>Bacillati</taxon>
        <taxon>Actinomycetota</taxon>
        <taxon>Actinomycetes</taxon>
        <taxon>Streptosporangiales</taxon>
        <taxon>Streptosporangiaceae</taxon>
        <taxon>Nonomuraea</taxon>
    </lineage>
</organism>
<feature type="region of interest" description="Disordered" evidence="1">
    <location>
        <begin position="92"/>
        <end position="231"/>
    </location>
</feature>
<dbReference type="GO" id="GO:0030247">
    <property type="term" value="F:polysaccharide binding"/>
    <property type="evidence" value="ECO:0007669"/>
    <property type="project" value="InterPro"/>
</dbReference>
<feature type="compositionally biased region" description="Acidic residues" evidence="1">
    <location>
        <begin position="117"/>
        <end position="139"/>
    </location>
</feature>
<dbReference type="Proteomes" id="UP000236732">
    <property type="component" value="Unassembled WGS sequence"/>
</dbReference>
<feature type="compositionally biased region" description="Polar residues" evidence="1">
    <location>
        <begin position="221"/>
        <end position="231"/>
    </location>
</feature>
<dbReference type="Gene3D" id="2.60.40.290">
    <property type="match status" value="1"/>
</dbReference>
<keyword evidence="3" id="KW-1185">Reference proteome</keyword>
<accession>A0A1H6E9H3</accession>
<dbReference type="InterPro" id="IPR008965">
    <property type="entry name" value="CBM2/CBM3_carb-bd_dom_sf"/>
</dbReference>